<dbReference type="EMBL" id="CP021886">
    <property type="protein sequence ID" value="AWI33772.1"/>
    <property type="molecule type" value="Genomic_DNA"/>
</dbReference>
<dbReference type="PANTHER" id="PTHR30176">
    <property type="entry name" value="FERREDOXIN-TYPE PROTEIN NAPH"/>
    <property type="match status" value="1"/>
</dbReference>
<dbReference type="SUPFAM" id="SSF54862">
    <property type="entry name" value="4Fe-4S ferredoxins"/>
    <property type="match status" value="1"/>
</dbReference>
<keyword evidence="8" id="KW-0812">Transmembrane</keyword>
<dbReference type="RefSeq" id="WP_034554651.1">
    <property type="nucleotide sequence ID" value="NZ_CP021886.1"/>
</dbReference>
<dbReference type="KEGG" id="had:CDV25_02600"/>
<proteinExistence type="predicted"/>
<keyword evidence="8" id="KW-0472">Membrane</keyword>
<dbReference type="PROSITE" id="PS00198">
    <property type="entry name" value="4FE4S_FER_1"/>
    <property type="match status" value="2"/>
</dbReference>
<dbReference type="GO" id="GO:0051539">
    <property type="term" value="F:4 iron, 4 sulfur cluster binding"/>
    <property type="evidence" value="ECO:0007669"/>
    <property type="project" value="UniProtKB-KW"/>
</dbReference>
<keyword evidence="5" id="KW-0249">Electron transport</keyword>
<evidence type="ECO:0000256" key="3">
    <source>
        <dbReference type="ARBA" id="ARBA00022723"/>
    </source>
</evidence>
<protein>
    <submittedName>
        <fullName evidence="11">Quinol dehydrogenase ferredoxin subunit NapH</fullName>
    </submittedName>
</protein>
<evidence type="ECO:0000313" key="10">
    <source>
        <dbReference type="EMBL" id="AWI33772.1"/>
    </source>
</evidence>
<dbReference type="Pfam" id="PF12801">
    <property type="entry name" value="Fer4_5"/>
    <property type="match status" value="2"/>
</dbReference>
<evidence type="ECO:0000256" key="5">
    <source>
        <dbReference type="ARBA" id="ARBA00022982"/>
    </source>
</evidence>
<dbReference type="Pfam" id="PF13237">
    <property type="entry name" value="Fer4_10"/>
    <property type="match status" value="1"/>
</dbReference>
<sequence length="269" mass="29634">MRQYQFLILRRLVQVGLLLLYFLGNYAGWKILQGNLSGSLVFGVIPLSDPFAILQLFFSGAIVGSNALIGALIVTLFYGLLVGRAYCSYVCPINLITDLANYLRRILKVGNLGSFVFLKRQIRYIVLALSLILSSIFGLAAFEAISPISMLHRGLVFGMGLGGFSLLIVFLLDLFVTKNAFCGHLCPLGAFYSFIGRFALLRVKYDLESCTHCMECKHICPEKQVLGLIGKNSGNVISGECTRCGRCIEVCGDNALTFNLLSFAKKEKQ</sequence>
<dbReference type="PANTHER" id="PTHR30176:SF3">
    <property type="entry name" value="FERREDOXIN-TYPE PROTEIN NAPH"/>
    <property type="match status" value="1"/>
</dbReference>
<evidence type="ECO:0000256" key="1">
    <source>
        <dbReference type="ARBA" id="ARBA00022448"/>
    </source>
</evidence>
<reference evidence="11 12" key="1">
    <citation type="journal article" date="2014" name="Genome Announc.">
        <title>Draft genome sequences of eight enterohepatic helicobacter species isolated from both laboratory and wild rodents.</title>
        <authorList>
            <person name="Sheh A."/>
            <person name="Shen Z."/>
            <person name="Fox J.G."/>
        </authorList>
    </citation>
    <scope>NUCLEOTIDE SEQUENCE [LARGE SCALE GENOMIC DNA]</scope>
    <source>
        <strain evidence="11 12">MIT-03-7007</strain>
    </source>
</reference>
<keyword evidence="2" id="KW-0004">4Fe-4S</keyword>
<dbReference type="Gene3D" id="3.30.70.20">
    <property type="match status" value="1"/>
</dbReference>
<dbReference type="OrthoDB" id="9784262at2"/>
<evidence type="ECO:0000313" key="12">
    <source>
        <dbReference type="Proteomes" id="UP000029920"/>
    </source>
</evidence>
<dbReference type="InterPro" id="IPR051684">
    <property type="entry name" value="Electron_Trans/Redox"/>
</dbReference>
<dbReference type="InterPro" id="IPR017896">
    <property type="entry name" value="4Fe4S_Fe-S-bd"/>
</dbReference>
<dbReference type="PROSITE" id="PS51379">
    <property type="entry name" value="4FE4S_FER_2"/>
    <property type="match status" value="2"/>
</dbReference>
<evidence type="ECO:0000256" key="8">
    <source>
        <dbReference type="SAM" id="Phobius"/>
    </source>
</evidence>
<evidence type="ECO:0000256" key="7">
    <source>
        <dbReference type="ARBA" id="ARBA00023014"/>
    </source>
</evidence>
<keyword evidence="12" id="KW-1185">Reference proteome</keyword>
<keyword evidence="7" id="KW-0411">Iron-sulfur</keyword>
<name>A0A099U712_9HELI</name>
<dbReference type="GO" id="GO:0046872">
    <property type="term" value="F:metal ion binding"/>
    <property type="evidence" value="ECO:0007669"/>
    <property type="project" value="UniProtKB-KW"/>
</dbReference>
<reference evidence="11" key="3">
    <citation type="submission" date="2018-04" db="EMBL/GenBank/DDBJ databases">
        <authorList>
            <person name="Sheh A."/>
            <person name="Shen Z."/>
            <person name="Mannion A.J."/>
            <person name="Fox J.G."/>
        </authorList>
    </citation>
    <scope>NUCLEOTIDE SEQUENCE</scope>
    <source>
        <strain evidence="11">MIT-03-7007</strain>
    </source>
</reference>
<accession>A0A099U712</accession>
<feature type="domain" description="4Fe-4S ferredoxin-type" evidence="9">
    <location>
        <begin position="201"/>
        <end position="231"/>
    </location>
</feature>
<evidence type="ECO:0000313" key="11">
    <source>
        <dbReference type="EMBL" id="TLE14869.1"/>
    </source>
</evidence>
<feature type="domain" description="4Fe-4S ferredoxin-type" evidence="9">
    <location>
        <begin position="232"/>
        <end position="261"/>
    </location>
</feature>
<evidence type="ECO:0000256" key="2">
    <source>
        <dbReference type="ARBA" id="ARBA00022485"/>
    </source>
</evidence>
<feature type="transmembrane region" description="Helical" evidence="8">
    <location>
        <begin position="52"/>
        <end position="78"/>
    </location>
</feature>
<dbReference type="NCBIfam" id="NF007013">
    <property type="entry name" value="PRK09477.1"/>
    <property type="match status" value="1"/>
</dbReference>
<gene>
    <name evidence="11" type="primary">napH</name>
    <name evidence="10" type="ORF">CDV25_02600</name>
    <name evidence="11" type="ORF">LS72_007940</name>
</gene>
<evidence type="ECO:0000256" key="4">
    <source>
        <dbReference type="ARBA" id="ARBA00022737"/>
    </source>
</evidence>
<dbReference type="GO" id="GO:0005886">
    <property type="term" value="C:plasma membrane"/>
    <property type="evidence" value="ECO:0007669"/>
    <property type="project" value="TreeGrafter"/>
</dbReference>
<reference evidence="10" key="2">
    <citation type="submission" date="2017-06" db="EMBL/GenBank/DDBJ databases">
        <title>Complete genome of Helicobacter apodemus.</title>
        <authorList>
            <person name="Cho S."/>
        </authorList>
    </citation>
    <scope>NUCLEOTIDE SEQUENCE [LARGE SCALE GENOMIC DNA]</scope>
    <source>
        <strain evidence="10">SCJK1</strain>
    </source>
</reference>
<dbReference type="InterPro" id="IPR011886">
    <property type="entry name" value="NapH_MauN"/>
</dbReference>
<feature type="transmembrane region" description="Helical" evidence="8">
    <location>
        <begin position="12"/>
        <end position="32"/>
    </location>
</feature>
<dbReference type="Proteomes" id="UP000029920">
    <property type="component" value="Unassembled WGS sequence"/>
</dbReference>
<dbReference type="InterPro" id="IPR017900">
    <property type="entry name" value="4Fe4S_Fe_S_CS"/>
</dbReference>
<keyword evidence="6" id="KW-0408">Iron</keyword>
<evidence type="ECO:0000256" key="6">
    <source>
        <dbReference type="ARBA" id="ARBA00023004"/>
    </source>
</evidence>
<dbReference type="NCBIfam" id="TIGR02163">
    <property type="entry name" value="napH"/>
    <property type="match status" value="1"/>
</dbReference>
<keyword evidence="8" id="KW-1133">Transmembrane helix</keyword>
<keyword evidence="4" id="KW-0677">Repeat</keyword>
<keyword evidence="1" id="KW-0813">Transport</keyword>
<dbReference type="AlphaFoldDB" id="A0A099U712"/>
<feature type="transmembrane region" description="Helical" evidence="8">
    <location>
        <begin position="122"/>
        <end position="142"/>
    </location>
</feature>
<feature type="transmembrane region" description="Helical" evidence="8">
    <location>
        <begin position="154"/>
        <end position="176"/>
    </location>
</feature>
<organism evidence="11 12">
    <name type="scientific">Helicobacter apodemus</name>
    <dbReference type="NCBI Taxonomy" id="135569"/>
    <lineage>
        <taxon>Bacteria</taxon>
        <taxon>Pseudomonadati</taxon>
        <taxon>Campylobacterota</taxon>
        <taxon>Epsilonproteobacteria</taxon>
        <taxon>Campylobacterales</taxon>
        <taxon>Helicobacteraceae</taxon>
        <taxon>Helicobacter</taxon>
    </lineage>
</organism>
<dbReference type="EMBL" id="JRPC02000021">
    <property type="protein sequence ID" value="TLE14869.1"/>
    <property type="molecule type" value="Genomic_DNA"/>
</dbReference>
<keyword evidence="3" id="KW-0479">Metal-binding</keyword>
<dbReference type="Proteomes" id="UP000244890">
    <property type="component" value="Chromosome"/>
</dbReference>
<evidence type="ECO:0000259" key="9">
    <source>
        <dbReference type="PROSITE" id="PS51379"/>
    </source>
</evidence>